<protein>
    <submittedName>
        <fullName evidence="1">Uncharacterized protein</fullName>
    </submittedName>
</protein>
<dbReference type="EMBL" id="AAKEOA010000094">
    <property type="protein sequence ID" value="ECR1615037.1"/>
    <property type="molecule type" value="Genomic_DNA"/>
</dbReference>
<sequence length="93" mass="11150">ANKELCDEQRKPLNVGEFYNKLVEYMFKNQDKIIFDNKIEISPVIKTQIPSQTKINKDYEQNYLEYKKNQNKLYNANIDKFTSKLEQILKAKK</sequence>
<reference evidence="1" key="1">
    <citation type="submission" date="2019-09" db="EMBL/GenBank/DDBJ databases">
        <authorList>
            <person name="Ashton P.M."/>
            <person name="Dallman T."/>
            <person name="Nair S."/>
            <person name="De Pinna E."/>
            <person name="Peters T."/>
            <person name="Grant K."/>
        </authorList>
    </citation>
    <scope>NUCLEOTIDE SEQUENCE</scope>
    <source>
        <strain evidence="1">228931</strain>
    </source>
</reference>
<accession>A0A5Y8RIV6</accession>
<evidence type="ECO:0000313" key="1">
    <source>
        <dbReference type="EMBL" id="ECR1615037.1"/>
    </source>
</evidence>
<comment type="caution">
    <text evidence="1">The sequence shown here is derived from an EMBL/GenBank/DDBJ whole genome shotgun (WGS) entry which is preliminary data.</text>
</comment>
<name>A0A5Y8RIV6_CAMJU</name>
<feature type="non-terminal residue" evidence="1">
    <location>
        <position position="1"/>
    </location>
</feature>
<gene>
    <name evidence="1" type="ORF">F0K10_09930</name>
</gene>
<proteinExistence type="predicted"/>
<organism evidence="1">
    <name type="scientific">Campylobacter jejuni</name>
    <dbReference type="NCBI Taxonomy" id="197"/>
    <lineage>
        <taxon>Bacteria</taxon>
        <taxon>Pseudomonadati</taxon>
        <taxon>Campylobacterota</taxon>
        <taxon>Epsilonproteobacteria</taxon>
        <taxon>Campylobacterales</taxon>
        <taxon>Campylobacteraceae</taxon>
        <taxon>Campylobacter</taxon>
    </lineage>
</organism>
<dbReference type="AlphaFoldDB" id="A0A5Y8RIV6"/>